<sequence>MCNCRRSCNLSITTIRELDELPDGTVIEIQDRRGTIRFKQDGHWYAGDKILTQNTYTYVNTRRWGARVIERGTEQ</sequence>
<protein>
    <submittedName>
        <fullName evidence="1">Uncharacterized protein</fullName>
    </submittedName>
</protein>
<accession>A0A7S6R729</accession>
<dbReference type="EMBL" id="MT708548">
    <property type="protein sequence ID" value="QOV06188.1"/>
    <property type="molecule type" value="Genomic_DNA"/>
</dbReference>
<proteinExistence type="predicted"/>
<gene>
    <name evidence="1" type="ORF">CPT_Salutena_058</name>
</gene>
<reference evidence="1 2" key="1">
    <citation type="submission" date="2020-07" db="EMBL/GenBank/DDBJ databases">
        <title>Complete genome sequence of Streptomyces phage Salutena.</title>
        <authorList>
            <person name="Kim J.H."/>
            <person name="Higbee T."/>
            <person name="Clark J.D."/>
            <person name="Le T."/>
            <person name="Burrowes B.H."/>
            <person name="Liu M."/>
        </authorList>
    </citation>
    <scope>NUCLEOTIDE SEQUENCE [LARGE SCALE GENOMIC DNA]</scope>
</reference>
<name>A0A7S6R729_9CAUD</name>
<dbReference type="Proteomes" id="UP000594184">
    <property type="component" value="Segment"/>
</dbReference>
<evidence type="ECO:0000313" key="2">
    <source>
        <dbReference type="Proteomes" id="UP000594184"/>
    </source>
</evidence>
<keyword evidence="2" id="KW-1185">Reference proteome</keyword>
<organism evidence="1 2">
    <name type="scientific">Streptomyces phage Salutena</name>
    <dbReference type="NCBI Taxonomy" id="2767576"/>
    <lineage>
        <taxon>Viruses</taxon>
        <taxon>Duplodnaviria</taxon>
        <taxon>Heunggongvirae</taxon>
        <taxon>Uroviricota</taxon>
        <taxon>Caudoviricetes</taxon>
        <taxon>Arquatrovirinae</taxon>
        <taxon>Salutenavirus</taxon>
        <taxon>Salutenavirus salutena</taxon>
    </lineage>
</organism>
<evidence type="ECO:0000313" key="1">
    <source>
        <dbReference type="EMBL" id="QOV06188.1"/>
    </source>
</evidence>